<proteinExistence type="predicted"/>
<evidence type="ECO:0000256" key="1">
    <source>
        <dbReference type="SAM" id="MobiDB-lite"/>
    </source>
</evidence>
<reference evidence="2 3" key="1">
    <citation type="journal article" date="2024" name="J Genomics">
        <title>Draft genome sequencing and assembly of Favolaschia claudopus CIRM-BRFM 2984 isolated from oak limbs.</title>
        <authorList>
            <person name="Navarro D."/>
            <person name="Drula E."/>
            <person name="Chaduli D."/>
            <person name="Cazenave R."/>
            <person name="Ahrendt S."/>
            <person name="Wang J."/>
            <person name="Lipzen A."/>
            <person name="Daum C."/>
            <person name="Barry K."/>
            <person name="Grigoriev I.V."/>
            <person name="Favel A."/>
            <person name="Rosso M.N."/>
            <person name="Martin F."/>
        </authorList>
    </citation>
    <scope>NUCLEOTIDE SEQUENCE [LARGE SCALE GENOMIC DNA]</scope>
    <source>
        <strain evidence="2 3">CIRM-BRFM 2984</strain>
    </source>
</reference>
<sequence length="364" mass="41765">MNSSVAKAPPAYTTKDHAPARVQSPFTLRRSFSSDYVREIVHSHSFISHSNEEPWQSYRPSHQPKISQSAIAAIIAETQSLASHKSSSHISSIIFHTTPTPSLCESPASKAPTKQPQEAVETAKDAPRSFLASLRARWQRSEPQLRTHMGTPVEFIHTLGPYTYVYASLSPHNADDIAWRVRTQREWRDQYDRYLIAYGVQGAACAVLPPYYVYQKDDGPSLVFQIREAHQEPLRVGSEIECFGMLEGRWTLAPYVTRRHRMRFISKHQPEEWVYVLMRQEETRQETWLKMPASAFYPTTWGISTRKTVQKLGQLIAQGIQMSQVKNVYHKVRVQHTSSLTLEKEEKDVKRKRHLAELNPGQLT</sequence>
<dbReference type="Proteomes" id="UP001362999">
    <property type="component" value="Unassembled WGS sequence"/>
</dbReference>
<comment type="caution">
    <text evidence="2">The sequence shown here is derived from an EMBL/GenBank/DDBJ whole genome shotgun (WGS) entry which is preliminary data.</text>
</comment>
<evidence type="ECO:0000313" key="3">
    <source>
        <dbReference type="Proteomes" id="UP001362999"/>
    </source>
</evidence>
<gene>
    <name evidence="2" type="ORF">R3P38DRAFT_2780496</name>
</gene>
<name>A0AAW0B9V4_9AGAR</name>
<evidence type="ECO:0000313" key="2">
    <source>
        <dbReference type="EMBL" id="KAK7022479.1"/>
    </source>
</evidence>
<organism evidence="2 3">
    <name type="scientific">Favolaschia claudopus</name>
    <dbReference type="NCBI Taxonomy" id="2862362"/>
    <lineage>
        <taxon>Eukaryota</taxon>
        <taxon>Fungi</taxon>
        <taxon>Dikarya</taxon>
        <taxon>Basidiomycota</taxon>
        <taxon>Agaricomycotina</taxon>
        <taxon>Agaricomycetes</taxon>
        <taxon>Agaricomycetidae</taxon>
        <taxon>Agaricales</taxon>
        <taxon>Marasmiineae</taxon>
        <taxon>Mycenaceae</taxon>
        <taxon>Favolaschia</taxon>
    </lineage>
</organism>
<protein>
    <submittedName>
        <fullName evidence="2">Uncharacterized protein</fullName>
    </submittedName>
</protein>
<accession>A0AAW0B9V4</accession>
<feature type="region of interest" description="Disordered" evidence="1">
    <location>
        <begin position="103"/>
        <end position="124"/>
    </location>
</feature>
<keyword evidence="3" id="KW-1185">Reference proteome</keyword>
<dbReference type="AlphaFoldDB" id="A0AAW0B9V4"/>
<dbReference type="EMBL" id="JAWWNJ010000037">
    <property type="protein sequence ID" value="KAK7022479.1"/>
    <property type="molecule type" value="Genomic_DNA"/>
</dbReference>